<evidence type="ECO:0000313" key="1">
    <source>
        <dbReference type="EMBL" id="KAI0092586.1"/>
    </source>
</evidence>
<sequence>MENAEAGPSNASTSHPQIQSSSQSKPAPLRPLPSMHFYSIEYPGYVKSTSVPLALERLGGQANIEAAFKRGGNKSECALELSMKPGNPFTHPIPGEVLPASNILLKVSKRRLKKKNSKSEIVGEYKIEAVGVVAKSARFRSMADYQYNANMNDAVSQLRTSMDMMDVEGILKYRIPEEKEDYTVIESEDGADMDTDIDPQLVGEKESSKKIRSNLRLLPPPIFSRQNVPQLYNFKTNPASVLTAVIDEETGEEKKRLINRMRWKGYGPIAINFSDKDVPDKPSDTIEAQRAEADSKLLARLQELFEQRPVWTRTAIFNQLSAHEVREVLNTKYMLPLVSYVFQDGPWRDTQVRLGYDPREDPEARFYQRVYFRNVNHPITRPSVVNRRQEARSDVANARVDSTEDKRSHIFDGQTMSKETAAYQLCDLHDLKLKEMVENEEDLRDTCNERDGWFTTHAFERIKAVLRLKFFSLLSGHIATDQEVENLLQGQTHAEKPKVTHRVRPSKHNMAKGALREEDAAAMRLTAILDQQAKNFASQRKPKAT</sequence>
<proteinExistence type="predicted"/>
<gene>
    <name evidence="1" type="ORF">BDY19DRAFT_925101</name>
</gene>
<reference evidence="1" key="1">
    <citation type="journal article" date="2021" name="Environ. Microbiol.">
        <title>Gene family expansions and transcriptome signatures uncover fungal adaptations to wood decay.</title>
        <authorList>
            <person name="Hage H."/>
            <person name="Miyauchi S."/>
            <person name="Viragh M."/>
            <person name="Drula E."/>
            <person name="Min B."/>
            <person name="Chaduli D."/>
            <person name="Navarro D."/>
            <person name="Favel A."/>
            <person name="Norest M."/>
            <person name="Lesage-Meessen L."/>
            <person name="Balint B."/>
            <person name="Merenyi Z."/>
            <person name="de Eugenio L."/>
            <person name="Morin E."/>
            <person name="Martinez A.T."/>
            <person name="Baldrian P."/>
            <person name="Stursova M."/>
            <person name="Martinez M.J."/>
            <person name="Novotny C."/>
            <person name="Magnuson J.K."/>
            <person name="Spatafora J.W."/>
            <person name="Maurice S."/>
            <person name="Pangilinan J."/>
            <person name="Andreopoulos W."/>
            <person name="LaButti K."/>
            <person name="Hundley H."/>
            <person name="Na H."/>
            <person name="Kuo A."/>
            <person name="Barry K."/>
            <person name="Lipzen A."/>
            <person name="Henrissat B."/>
            <person name="Riley R."/>
            <person name="Ahrendt S."/>
            <person name="Nagy L.G."/>
            <person name="Grigoriev I.V."/>
            <person name="Martin F."/>
            <person name="Rosso M.N."/>
        </authorList>
    </citation>
    <scope>NUCLEOTIDE SEQUENCE</scope>
    <source>
        <strain evidence="1">CBS 384.51</strain>
    </source>
</reference>
<keyword evidence="2" id="KW-1185">Reference proteome</keyword>
<dbReference type="Proteomes" id="UP001055072">
    <property type="component" value="Unassembled WGS sequence"/>
</dbReference>
<organism evidence="1 2">
    <name type="scientific">Irpex rosettiformis</name>
    <dbReference type="NCBI Taxonomy" id="378272"/>
    <lineage>
        <taxon>Eukaryota</taxon>
        <taxon>Fungi</taxon>
        <taxon>Dikarya</taxon>
        <taxon>Basidiomycota</taxon>
        <taxon>Agaricomycotina</taxon>
        <taxon>Agaricomycetes</taxon>
        <taxon>Polyporales</taxon>
        <taxon>Irpicaceae</taxon>
        <taxon>Irpex</taxon>
    </lineage>
</organism>
<protein>
    <submittedName>
        <fullName evidence="1">RNA polymerase III transcription factor IIIC subunit-domain-containing protein</fullName>
    </submittedName>
</protein>
<name>A0ACB8UEB1_9APHY</name>
<accession>A0ACB8UEB1</accession>
<dbReference type="EMBL" id="MU274903">
    <property type="protein sequence ID" value="KAI0092586.1"/>
    <property type="molecule type" value="Genomic_DNA"/>
</dbReference>
<evidence type="ECO:0000313" key="2">
    <source>
        <dbReference type="Proteomes" id="UP001055072"/>
    </source>
</evidence>
<comment type="caution">
    <text evidence="1">The sequence shown here is derived from an EMBL/GenBank/DDBJ whole genome shotgun (WGS) entry which is preliminary data.</text>
</comment>